<organism evidence="8 9">
    <name type="scientific">Tritrichomonas foetus</name>
    <dbReference type="NCBI Taxonomy" id="1144522"/>
    <lineage>
        <taxon>Eukaryota</taxon>
        <taxon>Metamonada</taxon>
        <taxon>Parabasalia</taxon>
        <taxon>Tritrichomonadida</taxon>
        <taxon>Tritrichomonadidae</taxon>
        <taxon>Tritrichomonas</taxon>
    </lineage>
</organism>
<dbReference type="PANTHER" id="PTHR12081">
    <property type="entry name" value="TRANSCRIPTION FACTOR E2F"/>
    <property type="match status" value="1"/>
</dbReference>
<dbReference type="GO" id="GO:0000978">
    <property type="term" value="F:RNA polymerase II cis-regulatory region sequence-specific DNA binding"/>
    <property type="evidence" value="ECO:0007669"/>
    <property type="project" value="InterPro"/>
</dbReference>
<evidence type="ECO:0000256" key="4">
    <source>
        <dbReference type="ARBA" id="ARBA00023163"/>
    </source>
</evidence>
<dbReference type="Gene3D" id="1.10.10.10">
    <property type="entry name" value="Winged helix-like DNA-binding domain superfamily/Winged helix DNA-binding domain"/>
    <property type="match status" value="1"/>
</dbReference>
<evidence type="ECO:0000313" key="9">
    <source>
        <dbReference type="Proteomes" id="UP000179807"/>
    </source>
</evidence>
<dbReference type="EMBL" id="MLAK01001326">
    <property type="protein sequence ID" value="OHS94353.1"/>
    <property type="molecule type" value="Genomic_DNA"/>
</dbReference>
<reference evidence="8" key="1">
    <citation type="submission" date="2016-10" db="EMBL/GenBank/DDBJ databases">
        <authorList>
            <person name="Benchimol M."/>
            <person name="Almeida L.G."/>
            <person name="Vasconcelos A.T."/>
            <person name="Perreira-Neves A."/>
            <person name="Rosa I.A."/>
            <person name="Tasca T."/>
            <person name="Bogo M.R."/>
            <person name="de Souza W."/>
        </authorList>
    </citation>
    <scope>NUCLEOTIDE SEQUENCE [LARGE SCALE GENOMIC DNA]</scope>
    <source>
        <strain evidence="8">K</strain>
    </source>
</reference>
<keyword evidence="2 5" id="KW-0805">Transcription regulation</keyword>
<dbReference type="AlphaFoldDB" id="A0A1J4J6S5"/>
<dbReference type="InterPro" id="IPR015633">
    <property type="entry name" value="E2F"/>
</dbReference>
<dbReference type="GeneID" id="94830615"/>
<feature type="region of interest" description="Disordered" evidence="6">
    <location>
        <begin position="35"/>
        <end position="66"/>
    </location>
</feature>
<feature type="region of interest" description="Disordered" evidence="6">
    <location>
        <begin position="81"/>
        <end position="122"/>
    </location>
</feature>
<comment type="subcellular location">
    <subcellularLocation>
        <location evidence="5">Nucleus</location>
    </subcellularLocation>
</comment>
<dbReference type="InterPro" id="IPR003316">
    <property type="entry name" value="E2F_WHTH_DNA-bd_dom"/>
</dbReference>
<keyword evidence="9" id="KW-1185">Reference proteome</keyword>
<evidence type="ECO:0000256" key="5">
    <source>
        <dbReference type="RuleBase" id="RU003796"/>
    </source>
</evidence>
<keyword evidence="3 5" id="KW-0238">DNA-binding</keyword>
<evidence type="ECO:0000313" key="8">
    <source>
        <dbReference type="EMBL" id="OHS94353.1"/>
    </source>
</evidence>
<feature type="domain" description="E2F/DP family winged-helix DNA-binding" evidence="7">
    <location>
        <begin position="161"/>
        <end position="226"/>
    </location>
</feature>
<dbReference type="RefSeq" id="XP_068347490.1">
    <property type="nucleotide sequence ID" value="XM_068495911.1"/>
</dbReference>
<protein>
    <recommendedName>
        <fullName evidence="7">E2F/DP family winged-helix DNA-binding domain-containing protein</fullName>
    </recommendedName>
</protein>
<evidence type="ECO:0000256" key="3">
    <source>
        <dbReference type="ARBA" id="ARBA00023125"/>
    </source>
</evidence>
<dbReference type="FunFam" id="1.10.10.10:FF:000517">
    <property type="entry name" value="Uncharacterized protein"/>
    <property type="match status" value="1"/>
</dbReference>
<gene>
    <name evidence="8" type="ORF">TRFO_11216</name>
</gene>
<dbReference type="PANTHER" id="PTHR12081:SF18">
    <property type="entry name" value="TRANSCRIPTION FACTOR E2F2-RELATED"/>
    <property type="match status" value="1"/>
</dbReference>
<name>A0A1J4J6S5_9EUKA</name>
<keyword evidence="5" id="KW-0539">Nucleus</keyword>
<dbReference type="OrthoDB" id="5318at2759"/>
<sequence>MISLPMQKLPSLLILDPSSIQSASNREIKFRVQKFLTNSPPTSDQSESPSSKNKIPNHIHLNDNSSLRNLKESNENRLEHVNNENHNDGNNSTFLPETHSNSSSIESSCNVDQNGDDSNSGCDNNIQNIEKCEMMSNENKGEAFKGPNDDLKDLETKDTKKSNDNFSQAIHKFILEAEDKPEKEFNVNSVCKAYDFQRRRFYDVINVLEAIGLCSKLNSETVKWNGISNVPKTLESIQKELKVNSPTATLEEIFQNNHCIGISNLTISFILCYLVMRVPMLDIKHVAMFLSRSNKRYKTTLCKLYQITHILEAAGIITRSLVPCVMILDPRFLVFVEINENNIQNNTINCQKNAGVDQNNGEKVKDPLSIAYLLNDHSTDSQINNETTTTVVQNQPSMMASKYSPNFNPMIVVEMRKTEFFTGYKRMECRPYHYRTKLPNIFI</sequence>
<dbReference type="Proteomes" id="UP000179807">
    <property type="component" value="Unassembled WGS sequence"/>
</dbReference>
<evidence type="ECO:0000256" key="2">
    <source>
        <dbReference type="ARBA" id="ARBA00023015"/>
    </source>
</evidence>
<evidence type="ECO:0000256" key="6">
    <source>
        <dbReference type="SAM" id="MobiDB-lite"/>
    </source>
</evidence>
<proteinExistence type="inferred from homology"/>
<feature type="compositionally biased region" description="Polar residues" evidence="6">
    <location>
        <begin position="35"/>
        <end position="54"/>
    </location>
</feature>
<accession>A0A1J4J6S5</accession>
<dbReference type="VEuPathDB" id="TrichDB:TRFO_11216"/>
<dbReference type="GO" id="GO:0090575">
    <property type="term" value="C:RNA polymerase II transcription regulator complex"/>
    <property type="evidence" value="ECO:0007669"/>
    <property type="project" value="TreeGrafter"/>
</dbReference>
<dbReference type="InterPro" id="IPR036388">
    <property type="entry name" value="WH-like_DNA-bd_sf"/>
</dbReference>
<dbReference type="SUPFAM" id="SSF46785">
    <property type="entry name" value="Winged helix' DNA-binding domain"/>
    <property type="match status" value="1"/>
</dbReference>
<dbReference type="SMART" id="SM01372">
    <property type="entry name" value="E2F_TDP"/>
    <property type="match status" value="1"/>
</dbReference>
<keyword evidence="4 5" id="KW-0804">Transcription</keyword>
<evidence type="ECO:0000256" key="1">
    <source>
        <dbReference type="ARBA" id="ARBA00010940"/>
    </source>
</evidence>
<comment type="caution">
    <text evidence="8">The sequence shown here is derived from an EMBL/GenBank/DDBJ whole genome shotgun (WGS) entry which is preliminary data.</text>
</comment>
<dbReference type="Pfam" id="PF02319">
    <property type="entry name" value="WHD_E2F_TDP"/>
    <property type="match status" value="1"/>
</dbReference>
<feature type="compositionally biased region" description="Low complexity" evidence="6">
    <location>
        <begin position="100"/>
        <end position="122"/>
    </location>
</feature>
<dbReference type="InterPro" id="IPR036390">
    <property type="entry name" value="WH_DNA-bd_sf"/>
</dbReference>
<evidence type="ECO:0000259" key="7">
    <source>
        <dbReference type="SMART" id="SM01372"/>
    </source>
</evidence>
<dbReference type="GO" id="GO:0000981">
    <property type="term" value="F:DNA-binding transcription factor activity, RNA polymerase II-specific"/>
    <property type="evidence" value="ECO:0007669"/>
    <property type="project" value="TreeGrafter"/>
</dbReference>
<comment type="similarity">
    <text evidence="1 5">Belongs to the E2F/DP family.</text>
</comment>